<dbReference type="Proteomes" id="UP001161757">
    <property type="component" value="Unassembled WGS sequence"/>
</dbReference>
<feature type="transmembrane region" description="Helical" evidence="7">
    <location>
        <begin position="294"/>
        <end position="311"/>
    </location>
</feature>
<proteinExistence type="predicted"/>
<feature type="transmembrane region" description="Helical" evidence="7">
    <location>
        <begin position="165"/>
        <end position="187"/>
    </location>
</feature>
<feature type="domain" description="Major facilitator superfamily (MFS) profile" evidence="8">
    <location>
        <begin position="34"/>
        <end position="488"/>
    </location>
</feature>
<dbReference type="AlphaFoldDB" id="A0AAN6ITG4"/>
<accession>A0AAN6ITG4</accession>
<keyword evidence="4 7" id="KW-1133">Transmembrane helix</keyword>
<evidence type="ECO:0000256" key="5">
    <source>
        <dbReference type="ARBA" id="ARBA00023136"/>
    </source>
</evidence>
<dbReference type="GO" id="GO:0022857">
    <property type="term" value="F:transmembrane transporter activity"/>
    <property type="evidence" value="ECO:0007669"/>
    <property type="project" value="InterPro"/>
</dbReference>
<dbReference type="InterPro" id="IPR011701">
    <property type="entry name" value="MFS"/>
</dbReference>
<dbReference type="InterPro" id="IPR050930">
    <property type="entry name" value="MFS_Vesicular_Transporter"/>
</dbReference>
<feature type="transmembrane region" description="Helical" evidence="7">
    <location>
        <begin position="108"/>
        <end position="129"/>
    </location>
</feature>
<feature type="transmembrane region" description="Helical" evidence="7">
    <location>
        <begin position="435"/>
        <end position="453"/>
    </location>
</feature>
<feature type="transmembrane region" description="Helical" evidence="7">
    <location>
        <begin position="331"/>
        <end position="351"/>
    </location>
</feature>
<feature type="region of interest" description="Disordered" evidence="6">
    <location>
        <begin position="229"/>
        <end position="278"/>
    </location>
</feature>
<evidence type="ECO:0000259" key="8">
    <source>
        <dbReference type="PROSITE" id="PS50850"/>
    </source>
</evidence>
<evidence type="ECO:0000256" key="2">
    <source>
        <dbReference type="ARBA" id="ARBA00022448"/>
    </source>
</evidence>
<evidence type="ECO:0000256" key="3">
    <source>
        <dbReference type="ARBA" id="ARBA00022692"/>
    </source>
</evidence>
<keyword evidence="2" id="KW-0813">Transport</keyword>
<organism evidence="9 10">
    <name type="scientific">Exophiala dermatitidis</name>
    <name type="common">Black yeast-like fungus</name>
    <name type="synonym">Wangiella dermatitidis</name>
    <dbReference type="NCBI Taxonomy" id="5970"/>
    <lineage>
        <taxon>Eukaryota</taxon>
        <taxon>Fungi</taxon>
        <taxon>Dikarya</taxon>
        <taxon>Ascomycota</taxon>
        <taxon>Pezizomycotina</taxon>
        <taxon>Eurotiomycetes</taxon>
        <taxon>Chaetothyriomycetidae</taxon>
        <taxon>Chaetothyriales</taxon>
        <taxon>Herpotrichiellaceae</taxon>
        <taxon>Exophiala</taxon>
    </lineage>
</organism>
<dbReference type="PROSITE" id="PS50850">
    <property type="entry name" value="MFS"/>
    <property type="match status" value="1"/>
</dbReference>
<dbReference type="InterPro" id="IPR036259">
    <property type="entry name" value="MFS_trans_sf"/>
</dbReference>
<dbReference type="InterPro" id="IPR020846">
    <property type="entry name" value="MFS_dom"/>
</dbReference>
<evidence type="ECO:0000256" key="6">
    <source>
        <dbReference type="SAM" id="MobiDB-lite"/>
    </source>
</evidence>
<name>A0AAN6ITG4_EXODE</name>
<evidence type="ECO:0000256" key="4">
    <source>
        <dbReference type="ARBA" id="ARBA00022989"/>
    </source>
</evidence>
<dbReference type="GO" id="GO:0016020">
    <property type="term" value="C:membrane"/>
    <property type="evidence" value="ECO:0007669"/>
    <property type="project" value="UniProtKB-SubCell"/>
</dbReference>
<dbReference type="CDD" id="cd17325">
    <property type="entry name" value="MFS_MdtG_SLC18_like"/>
    <property type="match status" value="1"/>
</dbReference>
<evidence type="ECO:0000313" key="9">
    <source>
        <dbReference type="EMBL" id="KAJ8989957.1"/>
    </source>
</evidence>
<comment type="caution">
    <text evidence="9">The sequence shown here is derived from an EMBL/GenBank/DDBJ whole genome shotgun (WGS) entry which is preliminary data.</text>
</comment>
<feature type="transmembrane region" description="Helical" evidence="7">
    <location>
        <begin position="358"/>
        <end position="377"/>
    </location>
</feature>
<dbReference type="EMBL" id="JAJGCB010000012">
    <property type="protein sequence ID" value="KAJ8989957.1"/>
    <property type="molecule type" value="Genomic_DNA"/>
</dbReference>
<keyword evidence="5 7" id="KW-0472">Membrane</keyword>
<evidence type="ECO:0000313" key="10">
    <source>
        <dbReference type="Proteomes" id="UP001161757"/>
    </source>
</evidence>
<feature type="transmembrane region" description="Helical" evidence="7">
    <location>
        <begin position="73"/>
        <end position="96"/>
    </location>
</feature>
<keyword evidence="3 7" id="KW-0812">Transmembrane</keyword>
<dbReference type="PRINTS" id="PR01036">
    <property type="entry name" value="TCRTETB"/>
</dbReference>
<feature type="transmembrane region" description="Helical" evidence="7">
    <location>
        <begin position="193"/>
        <end position="213"/>
    </location>
</feature>
<dbReference type="Gene3D" id="1.20.1250.20">
    <property type="entry name" value="MFS general substrate transporter like domains"/>
    <property type="match status" value="1"/>
</dbReference>
<dbReference type="PANTHER" id="PTHR23506:SF23">
    <property type="entry name" value="GH10249P"/>
    <property type="match status" value="1"/>
</dbReference>
<dbReference type="PANTHER" id="PTHR23506">
    <property type="entry name" value="GH10249P"/>
    <property type="match status" value="1"/>
</dbReference>
<dbReference type="Pfam" id="PF07690">
    <property type="entry name" value="MFS_1"/>
    <property type="match status" value="1"/>
</dbReference>
<evidence type="ECO:0000256" key="1">
    <source>
        <dbReference type="ARBA" id="ARBA00004141"/>
    </source>
</evidence>
<feature type="transmembrane region" description="Helical" evidence="7">
    <location>
        <begin position="32"/>
        <end position="53"/>
    </location>
</feature>
<feature type="compositionally biased region" description="Polar residues" evidence="6">
    <location>
        <begin position="230"/>
        <end position="240"/>
    </location>
</feature>
<feature type="transmembrane region" description="Helical" evidence="7">
    <location>
        <begin position="383"/>
        <end position="403"/>
    </location>
</feature>
<dbReference type="SUPFAM" id="SSF103473">
    <property type="entry name" value="MFS general substrate transporter"/>
    <property type="match status" value="1"/>
</dbReference>
<sequence length="512" mass="55303">MDVWKQRDALLDRIIPFRGQRPICLEFRSSKVFILFAVCWSVFTDIFLYGVIVPVVPFALQDRVHVSHQDTQHWVSVLLAVYAAALLFFAPIFGWVADRTHSRRTPLLLGLIVLAGSTLMLCLGRTIPILVVGRLLQGASASVVWTVALALLADTVKEEEAGQAIGYVSMATSLGVLVAPLIGGVVYQRAGYYAVFGVTFAIIGFDILLRLALIEKKIAAKWLEPESPARRSSQATQGTGTDVPLENRAQATDSTAVGEKEETSRAAAAEENSGPRRKKRKLPPLLILLKSRRILAAFWGNLVGSMTFTAIDTTLPLYVNQIFGWDALGAGLVFIALLAPSFAGPIIGVWTDKYGPRWIAASGLLLCVPFWVLLRLVDHDTTGQAVLLCALLVLLGSATALLLTSLMAEFSKVCDAKVRQDPDLFAGKSAYGQSYGIFNVAWAGGSLIGPLVSGAVRSAAGWKTMTWTMAIWCAVGIPPIILYSGGMITKRKRQPNHVDNGNQGGVLEVVSA</sequence>
<feature type="transmembrane region" description="Helical" evidence="7">
    <location>
        <begin position="465"/>
        <end position="483"/>
    </location>
</feature>
<reference evidence="9" key="1">
    <citation type="submission" date="2023-01" db="EMBL/GenBank/DDBJ databases">
        <title>Exophiala dermititidis isolated from Cystic Fibrosis Patient.</title>
        <authorList>
            <person name="Kurbessoian T."/>
            <person name="Crocker A."/>
            <person name="Murante D."/>
            <person name="Hogan D.A."/>
            <person name="Stajich J.E."/>
        </authorList>
    </citation>
    <scope>NUCLEOTIDE SEQUENCE</scope>
    <source>
        <strain evidence="9">Ex8</strain>
    </source>
</reference>
<evidence type="ECO:0000256" key="7">
    <source>
        <dbReference type="SAM" id="Phobius"/>
    </source>
</evidence>
<feature type="transmembrane region" description="Helical" evidence="7">
    <location>
        <begin position="135"/>
        <end position="153"/>
    </location>
</feature>
<gene>
    <name evidence="9" type="ORF">HRR80_006093</name>
</gene>
<comment type="subcellular location">
    <subcellularLocation>
        <location evidence="1">Membrane</location>
        <topology evidence="1">Multi-pass membrane protein</topology>
    </subcellularLocation>
</comment>
<protein>
    <recommendedName>
        <fullName evidence="8">Major facilitator superfamily (MFS) profile domain-containing protein</fullName>
    </recommendedName>
</protein>